<dbReference type="PANTHER" id="PTHR37954">
    <property type="entry name" value="BLL4979 PROTEIN"/>
    <property type="match status" value="1"/>
</dbReference>
<dbReference type="GO" id="GO:0016491">
    <property type="term" value="F:oxidoreductase activity"/>
    <property type="evidence" value="ECO:0007669"/>
    <property type="project" value="InterPro"/>
</dbReference>
<dbReference type="AlphaFoldDB" id="A0A1X9NFE5"/>
<gene>
    <name evidence="2" type="ORF">BST96_10960</name>
</gene>
<evidence type="ECO:0000313" key="3">
    <source>
        <dbReference type="Proteomes" id="UP000193450"/>
    </source>
</evidence>
<dbReference type="Gene3D" id="1.10.8.550">
    <property type="entry name" value="Proto-chlorophyllide reductase 57 kD subunit B"/>
    <property type="match status" value="1"/>
</dbReference>
<dbReference type="InterPro" id="IPR042298">
    <property type="entry name" value="P-CP_red_C"/>
</dbReference>
<dbReference type="PANTHER" id="PTHR37954:SF3">
    <property type="entry name" value="DUF169 DOMAIN-CONTAINING PROTEIN"/>
    <property type="match status" value="1"/>
</dbReference>
<organism evidence="2 3">
    <name type="scientific">Oceanicoccus sagamiensis</name>
    <dbReference type="NCBI Taxonomy" id="716816"/>
    <lineage>
        <taxon>Bacteria</taxon>
        <taxon>Pseudomonadati</taxon>
        <taxon>Pseudomonadota</taxon>
        <taxon>Gammaproteobacteria</taxon>
        <taxon>Cellvibrionales</taxon>
        <taxon>Spongiibacteraceae</taxon>
        <taxon>Oceanicoccus</taxon>
    </lineage>
</organism>
<dbReference type="InterPro" id="IPR013580">
    <property type="entry name" value="LI-POR_suB-like_C"/>
</dbReference>
<accession>A0A1X9NFE5</accession>
<dbReference type="GO" id="GO:0015979">
    <property type="term" value="P:photosynthesis"/>
    <property type="evidence" value="ECO:0007669"/>
    <property type="project" value="InterPro"/>
</dbReference>
<proteinExistence type="predicted"/>
<evidence type="ECO:0000259" key="1">
    <source>
        <dbReference type="Pfam" id="PF08369"/>
    </source>
</evidence>
<name>A0A1X9NFE5_9GAMM</name>
<evidence type="ECO:0000313" key="2">
    <source>
        <dbReference type="EMBL" id="ARN74595.1"/>
    </source>
</evidence>
<keyword evidence="3" id="KW-1185">Reference proteome</keyword>
<dbReference type="Proteomes" id="UP000193450">
    <property type="component" value="Chromosome"/>
</dbReference>
<protein>
    <recommendedName>
        <fullName evidence="1">Light-independent protochlorophyllide reductase subunit B-like C-terminal domain-containing protein</fullName>
    </recommendedName>
</protein>
<dbReference type="GO" id="GO:0015995">
    <property type="term" value="P:chlorophyll biosynthetic process"/>
    <property type="evidence" value="ECO:0007669"/>
    <property type="project" value="InterPro"/>
</dbReference>
<feature type="domain" description="Light-independent protochlorophyllide reductase subunit B-like C-terminal" evidence="1">
    <location>
        <begin position="267"/>
        <end position="309"/>
    </location>
</feature>
<dbReference type="EMBL" id="CP019343">
    <property type="protein sequence ID" value="ARN74595.1"/>
    <property type="molecule type" value="Genomic_DNA"/>
</dbReference>
<dbReference type="Pfam" id="PF02596">
    <property type="entry name" value="DUF169"/>
    <property type="match status" value="1"/>
</dbReference>
<dbReference type="Pfam" id="PF08369">
    <property type="entry name" value="PCP_red"/>
    <property type="match status" value="1"/>
</dbReference>
<dbReference type="KEGG" id="osg:BST96_10960"/>
<reference evidence="2 3" key="1">
    <citation type="submission" date="2016-11" db="EMBL/GenBank/DDBJ databases">
        <title>Trade-off between light-utilization and light-protection in marine flavobacteria.</title>
        <authorList>
            <person name="Kumagai Y."/>
        </authorList>
    </citation>
    <scope>NUCLEOTIDE SEQUENCE [LARGE SCALE GENOMIC DNA]</scope>
    <source>
        <strain evidence="2 3">NBRC 107125</strain>
    </source>
</reference>
<dbReference type="InterPro" id="IPR003748">
    <property type="entry name" value="DUF169"/>
</dbReference>
<sequence>MNIQGICDVLDGKVRGKPVAITKFVDEIPDSYDGIKVDPCQILRHAMDDGKRVYFDRQNQDCIHGAYITGVHEGNEQIQSGRLLTDYIPAYNIDAAYTFNSGEYILPQGTVKGFGAAPLDNVPEGSEVDWIVVVCTPGVAGMVSAARAVKDGTRPDTAAGNSYCSDMFVSPFYNDNVIITPGDVGGRNNNKLKESELFVIIPAKWADGIIDILGATPDVKGIFEATRPEDSPYWDKQKAKKERAANRTDKVSKVAKEKYGLEISMEWDIAAVETIAKAPKFVRKFAVSNVEDFAEEQNYQRITVEVVKEQAESAGMGKFMKQAEGSKLAKVISLFKRDK</sequence>